<proteinExistence type="predicted"/>
<reference evidence="3" key="3">
    <citation type="submission" date="2016-03" db="UniProtKB">
        <authorList>
            <consortium name="EnsemblProtists"/>
        </authorList>
    </citation>
    <scope>IDENTIFICATION</scope>
</reference>
<evidence type="ECO:0000313" key="4">
    <source>
        <dbReference type="Proteomes" id="UP000011087"/>
    </source>
</evidence>
<evidence type="ECO:0000313" key="2">
    <source>
        <dbReference type="EMBL" id="EKX47000.1"/>
    </source>
</evidence>
<reference evidence="4" key="2">
    <citation type="submission" date="2012-11" db="EMBL/GenBank/DDBJ databases">
        <authorList>
            <person name="Kuo A."/>
            <person name="Curtis B.A."/>
            <person name="Tanifuji G."/>
            <person name="Burki F."/>
            <person name="Gruber A."/>
            <person name="Irimia M."/>
            <person name="Maruyama S."/>
            <person name="Arias M.C."/>
            <person name="Ball S.G."/>
            <person name="Gile G.H."/>
            <person name="Hirakawa Y."/>
            <person name="Hopkins J.F."/>
            <person name="Rensing S.A."/>
            <person name="Schmutz J."/>
            <person name="Symeonidi A."/>
            <person name="Elias M."/>
            <person name="Eveleigh R.J."/>
            <person name="Herman E.K."/>
            <person name="Klute M.J."/>
            <person name="Nakayama T."/>
            <person name="Obornik M."/>
            <person name="Reyes-Prieto A."/>
            <person name="Armbrust E.V."/>
            <person name="Aves S.J."/>
            <person name="Beiko R.G."/>
            <person name="Coutinho P."/>
            <person name="Dacks J.B."/>
            <person name="Durnford D.G."/>
            <person name="Fast N.M."/>
            <person name="Green B.R."/>
            <person name="Grisdale C."/>
            <person name="Hempe F."/>
            <person name="Henrissat B."/>
            <person name="Hoppner M.P."/>
            <person name="Ishida K.-I."/>
            <person name="Kim E."/>
            <person name="Koreny L."/>
            <person name="Kroth P.G."/>
            <person name="Liu Y."/>
            <person name="Malik S.-B."/>
            <person name="Maier U.G."/>
            <person name="McRose D."/>
            <person name="Mock T."/>
            <person name="Neilson J.A."/>
            <person name="Onodera N.T."/>
            <person name="Poole A.M."/>
            <person name="Pritham E.J."/>
            <person name="Richards T.A."/>
            <person name="Rocap G."/>
            <person name="Roy S.W."/>
            <person name="Sarai C."/>
            <person name="Schaack S."/>
            <person name="Shirato S."/>
            <person name="Slamovits C.H."/>
            <person name="Spencer D.F."/>
            <person name="Suzuki S."/>
            <person name="Worden A.Z."/>
            <person name="Zauner S."/>
            <person name="Barry K."/>
            <person name="Bell C."/>
            <person name="Bharti A.K."/>
            <person name="Crow J.A."/>
            <person name="Grimwood J."/>
            <person name="Kramer R."/>
            <person name="Lindquist E."/>
            <person name="Lucas S."/>
            <person name="Salamov A."/>
            <person name="McFadden G.I."/>
            <person name="Lane C.E."/>
            <person name="Keeling P.J."/>
            <person name="Gray M.W."/>
            <person name="Grigoriev I.V."/>
            <person name="Archibald J.M."/>
        </authorList>
    </citation>
    <scope>NUCLEOTIDE SEQUENCE</scope>
    <source>
        <strain evidence="4">CCMP2712</strain>
    </source>
</reference>
<accession>L1JFX8</accession>
<dbReference type="OrthoDB" id="10668667at2759"/>
<feature type="compositionally biased region" description="Low complexity" evidence="1">
    <location>
        <begin position="456"/>
        <end position="466"/>
    </location>
</feature>
<dbReference type="Pfam" id="PF00612">
    <property type="entry name" value="IQ"/>
    <property type="match status" value="4"/>
</dbReference>
<feature type="region of interest" description="Disordered" evidence="1">
    <location>
        <begin position="533"/>
        <end position="579"/>
    </location>
</feature>
<dbReference type="PROSITE" id="PS50096">
    <property type="entry name" value="IQ"/>
    <property type="match status" value="3"/>
</dbReference>
<dbReference type="SMART" id="SM00015">
    <property type="entry name" value="IQ"/>
    <property type="match status" value="4"/>
</dbReference>
<feature type="region of interest" description="Disordered" evidence="1">
    <location>
        <begin position="49"/>
        <end position="68"/>
    </location>
</feature>
<sequence length="661" mass="74918">MSIKHRKTEAALSSKSNKETEQALQLLWKESGVKDYVLKYNLTTKERISRAPSKGKSSTQTVYSDREEATKGTTAGKFCKVDKEATYEAIQSTWINRAKRDVVSVCETINQLLDHPIMSSEDQKAVILIQKCVRGWLLRTRRARGELFPVEEQAMADSRVMLSIYGAKVFSLAPRERRMLVVEHFASRKIVRALRKFCAAISKRNKCSSAEISAAIKIQKTLRGHWSRKFVRLNKRHLTRATSFLEFRASEFTSISRDYLNRLFRCPPAPPRLTSCRLQALAACRLQTSIRRHSAVQTIDKERRRRAAAITILQSQTRAHIARSSYDKTLCNQLTRRILRHWNKIMWTMCSPERYLVREAKRMGKAAVDDSMIATCMGEVRRSLWLNDSVDQSLVNDQPNQLLSACGLQVVEVTADAHRADDVSVRTSWKILPTQDDEEIILGGKGEEEATAGSEQQQQQQQQQQQVSRSPRLVCDIEKDYDEAQVCMDTSVFFEAILAERKAIILQSSYRCHQARARKRLWQQERGAAAARSSSLVYRSSSSPNRSQVDSSQLEVSSPIMRSPSSRSPTNRGLSRAQSREVLAEWKKGIEEKVSTIHEQLTDSARKRFLSKSPPASRMDVETALLLSPDNKGGGQHVLLMSPQAAPKKLMSLPHLPSPPH</sequence>
<dbReference type="PaxDb" id="55529-EKX47000"/>
<name>L1JFX8_GUITC</name>
<feature type="compositionally biased region" description="Low complexity" evidence="1">
    <location>
        <begin position="533"/>
        <end position="569"/>
    </location>
</feature>
<dbReference type="EMBL" id="JH992992">
    <property type="protein sequence ID" value="EKX47000.1"/>
    <property type="molecule type" value="Genomic_DNA"/>
</dbReference>
<dbReference type="EnsemblProtists" id="EKX47000">
    <property type="protein sequence ID" value="EKX47000"/>
    <property type="gene ID" value="GUITHDRAFT_107347"/>
</dbReference>
<dbReference type="Proteomes" id="UP000011087">
    <property type="component" value="Unassembled WGS sequence"/>
</dbReference>
<evidence type="ECO:0000256" key="1">
    <source>
        <dbReference type="SAM" id="MobiDB-lite"/>
    </source>
</evidence>
<dbReference type="RefSeq" id="XP_005833980.1">
    <property type="nucleotide sequence ID" value="XM_005833923.1"/>
</dbReference>
<gene>
    <name evidence="2" type="ORF">GUITHDRAFT_107347</name>
</gene>
<dbReference type="GeneID" id="17303542"/>
<keyword evidence="4" id="KW-1185">Reference proteome</keyword>
<organism evidence="2">
    <name type="scientific">Guillardia theta (strain CCMP2712)</name>
    <name type="common">Cryptophyte</name>
    <dbReference type="NCBI Taxonomy" id="905079"/>
    <lineage>
        <taxon>Eukaryota</taxon>
        <taxon>Cryptophyceae</taxon>
        <taxon>Pyrenomonadales</taxon>
        <taxon>Geminigeraceae</taxon>
        <taxon>Guillardia</taxon>
    </lineage>
</organism>
<protein>
    <submittedName>
        <fullName evidence="2 3">Uncharacterized protein</fullName>
    </submittedName>
</protein>
<dbReference type="KEGG" id="gtt:GUITHDRAFT_107347"/>
<dbReference type="HOGENOM" id="CLU_415313_0_0_1"/>
<dbReference type="AlphaFoldDB" id="L1JFX8"/>
<evidence type="ECO:0000313" key="3">
    <source>
        <dbReference type="EnsemblProtists" id="EKX47000"/>
    </source>
</evidence>
<feature type="region of interest" description="Disordered" evidence="1">
    <location>
        <begin position="447"/>
        <end position="469"/>
    </location>
</feature>
<dbReference type="InterPro" id="IPR000048">
    <property type="entry name" value="IQ_motif_EF-hand-BS"/>
</dbReference>
<reference evidence="2 4" key="1">
    <citation type="journal article" date="2012" name="Nature">
        <title>Algal genomes reveal evolutionary mosaicism and the fate of nucleomorphs.</title>
        <authorList>
            <consortium name="DOE Joint Genome Institute"/>
            <person name="Curtis B.A."/>
            <person name="Tanifuji G."/>
            <person name="Burki F."/>
            <person name="Gruber A."/>
            <person name="Irimia M."/>
            <person name="Maruyama S."/>
            <person name="Arias M.C."/>
            <person name="Ball S.G."/>
            <person name="Gile G.H."/>
            <person name="Hirakawa Y."/>
            <person name="Hopkins J.F."/>
            <person name="Kuo A."/>
            <person name="Rensing S.A."/>
            <person name="Schmutz J."/>
            <person name="Symeonidi A."/>
            <person name="Elias M."/>
            <person name="Eveleigh R.J."/>
            <person name="Herman E.K."/>
            <person name="Klute M.J."/>
            <person name="Nakayama T."/>
            <person name="Obornik M."/>
            <person name="Reyes-Prieto A."/>
            <person name="Armbrust E.V."/>
            <person name="Aves S.J."/>
            <person name="Beiko R.G."/>
            <person name="Coutinho P."/>
            <person name="Dacks J.B."/>
            <person name="Durnford D.G."/>
            <person name="Fast N.M."/>
            <person name="Green B.R."/>
            <person name="Grisdale C.J."/>
            <person name="Hempel F."/>
            <person name="Henrissat B."/>
            <person name="Hoppner M.P."/>
            <person name="Ishida K."/>
            <person name="Kim E."/>
            <person name="Koreny L."/>
            <person name="Kroth P.G."/>
            <person name="Liu Y."/>
            <person name="Malik S.B."/>
            <person name="Maier U.G."/>
            <person name="McRose D."/>
            <person name="Mock T."/>
            <person name="Neilson J.A."/>
            <person name="Onodera N.T."/>
            <person name="Poole A.M."/>
            <person name="Pritham E.J."/>
            <person name="Richards T.A."/>
            <person name="Rocap G."/>
            <person name="Roy S.W."/>
            <person name="Sarai C."/>
            <person name="Schaack S."/>
            <person name="Shirato S."/>
            <person name="Slamovits C.H."/>
            <person name="Spencer D.F."/>
            <person name="Suzuki S."/>
            <person name="Worden A.Z."/>
            <person name="Zauner S."/>
            <person name="Barry K."/>
            <person name="Bell C."/>
            <person name="Bharti A.K."/>
            <person name="Crow J.A."/>
            <person name="Grimwood J."/>
            <person name="Kramer R."/>
            <person name="Lindquist E."/>
            <person name="Lucas S."/>
            <person name="Salamov A."/>
            <person name="McFadden G.I."/>
            <person name="Lane C.E."/>
            <person name="Keeling P.J."/>
            <person name="Gray M.W."/>
            <person name="Grigoriev I.V."/>
            <person name="Archibald J.M."/>
        </authorList>
    </citation>
    <scope>NUCLEOTIDE SEQUENCE</scope>
    <source>
        <strain evidence="2 4">CCMP2712</strain>
    </source>
</reference>
<dbReference type="Gene3D" id="1.20.5.190">
    <property type="match status" value="1"/>
</dbReference>